<dbReference type="Gene3D" id="1.10.10.10">
    <property type="entry name" value="Winged helix-like DNA-binding domain superfamily/Winged helix DNA-binding domain"/>
    <property type="match status" value="1"/>
</dbReference>
<accession>A0A0F9RV33</accession>
<sequence>MVRAYIITKRLITKKQEQALKLCHHEFDGLTQVEAAEQVGISHQAISDLLARVKKVLPQYFPIFTKLEMRWYHYYMVDGWSVADIAEYTESSPDTIYKALKRIRSKGAYFTEPTNRVLSYDESMDANIKQKF</sequence>
<reference evidence="3" key="1">
    <citation type="journal article" date="2015" name="Nature">
        <title>Complex archaea that bridge the gap between prokaryotes and eukaryotes.</title>
        <authorList>
            <person name="Spang A."/>
            <person name="Saw J.H."/>
            <person name="Jorgensen S.L."/>
            <person name="Zaremba-Niedzwiedzka K."/>
            <person name="Martijn J."/>
            <person name="Lind A.E."/>
            <person name="van Eijk R."/>
            <person name="Schleper C."/>
            <person name="Guy L."/>
            <person name="Ettema T.J."/>
        </authorList>
    </citation>
    <scope>NUCLEOTIDE SEQUENCE</scope>
</reference>
<dbReference type="InterPro" id="IPR036388">
    <property type="entry name" value="WH-like_DNA-bd_sf"/>
</dbReference>
<gene>
    <name evidence="3" type="ORF">LCGC14_0928940</name>
</gene>
<evidence type="ECO:0000256" key="2">
    <source>
        <dbReference type="ARBA" id="ARBA00024764"/>
    </source>
</evidence>
<dbReference type="InterPro" id="IPR007394">
    <property type="entry name" value="UPF0122"/>
</dbReference>
<dbReference type="Pfam" id="PF04297">
    <property type="entry name" value="UPF0122"/>
    <property type="match status" value="1"/>
</dbReference>
<dbReference type="EMBL" id="LAZR01003181">
    <property type="protein sequence ID" value="KKN21068.1"/>
    <property type="molecule type" value="Genomic_DNA"/>
</dbReference>
<organism evidence="3">
    <name type="scientific">marine sediment metagenome</name>
    <dbReference type="NCBI Taxonomy" id="412755"/>
    <lineage>
        <taxon>unclassified sequences</taxon>
        <taxon>metagenomes</taxon>
        <taxon>ecological metagenomes</taxon>
    </lineage>
</organism>
<evidence type="ECO:0000256" key="1">
    <source>
        <dbReference type="ARBA" id="ARBA00008720"/>
    </source>
</evidence>
<dbReference type="InterPro" id="IPR013324">
    <property type="entry name" value="RNA_pol_sigma_r3/r4-like"/>
</dbReference>
<protein>
    <submittedName>
        <fullName evidence="3">Uncharacterized protein</fullName>
    </submittedName>
</protein>
<comment type="caution">
    <text evidence="3">The sequence shown here is derived from an EMBL/GenBank/DDBJ whole genome shotgun (WGS) entry which is preliminary data.</text>
</comment>
<comment type="similarity">
    <text evidence="1">Belongs to the UPF0122 family.</text>
</comment>
<name>A0A0F9RV33_9ZZZZ</name>
<dbReference type="SUPFAM" id="SSF88659">
    <property type="entry name" value="Sigma3 and sigma4 domains of RNA polymerase sigma factors"/>
    <property type="match status" value="2"/>
</dbReference>
<comment type="function">
    <text evidence="2">Might take part in the signal recognition particle (SRP) pathway. This is inferred from the conservation of its genetic proximity to ftsY/ffh. May be a regulatory protein.</text>
</comment>
<proteinExistence type="inferred from homology"/>
<dbReference type="AlphaFoldDB" id="A0A0F9RV33"/>
<evidence type="ECO:0000313" key="3">
    <source>
        <dbReference type="EMBL" id="KKN21068.1"/>
    </source>
</evidence>